<dbReference type="RefSeq" id="WP_147167017.1">
    <property type="nucleotide sequence ID" value="NZ_VOOR01000014.1"/>
</dbReference>
<dbReference type="InterPro" id="IPR005182">
    <property type="entry name" value="YdbS-like_PH"/>
</dbReference>
<feature type="transmembrane region" description="Helical" evidence="1">
    <location>
        <begin position="388"/>
        <end position="406"/>
    </location>
</feature>
<evidence type="ECO:0000313" key="4">
    <source>
        <dbReference type="Proteomes" id="UP000321580"/>
    </source>
</evidence>
<sequence length="496" mass="54340">MNKHGLIPDVPRRQPRSAIILFVLNFVKRLLKGAWPIILVFLFRAGNEQSKQELLTNAAVLMAGGVSLLFSILAYFRYFFHIEDGHTLVIRQGVLNRSLTRLPFERIQNVRIAQGPVHQLLGVVSLEIETAGSKGQEVSIQALEREVAVAMRDGILEPGRRAEGVEVALEPKGHRILQLSTKDLFLVGLTQNHLATAVLIVGTVSGFFFTLSSAMGWKDIAPLLEGTPFYEPGLLLLLALGVGLLALSVVLTVAQVVLRHFGLALWENERGLSLTEGLLNRKEVHLQRSKVQKLAWRDNPLRRMLGLFRLTFSQATPGEAGLSRNVGVPGCRATDVREVCAAVFPDAEHEPALSGRAHAAMGWANGRYGLLIGGAAAAGLWLGVGQPMLSAVSAGVGVLGLAYAYAYQRKFKWQLSDGYLYVRHGVFAHTYELLPLYKVQAAVLRESWFQRSRGLASLIVHTAGGAVVLPFLPLAIGMQVQDVLLYQAERSKTAWM</sequence>
<organism evidence="3 4">
    <name type="scientific">Phaeodactylibacter luteus</name>
    <dbReference type="NCBI Taxonomy" id="1564516"/>
    <lineage>
        <taxon>Bacteria</taxon>
        <taxon>Pseudomonadati</taxon>
        <taxon>Bacteroidota</taxon>
        <taxon>Saprospiria</taxon>
        <taxon>Saprospirales</taxon>
        <taxon>Haliscomenobacteraceae</taxon>
        <taxon>Phaeodactylibacter</taxon>
    </lineage>
</organism>
<name>A0A5C6RMW9_9BACT</name>
<comment type="caution">
    <text evidence="3">The sequence shown here is derived from an EMBL/GenBank/DDBJ whole genome shotgun (WGS) entry which is preliminary data.</text>
</comment>
<dbReference type="Pfam" id="PF03703">
    <property type="entry name" value="bPH_2"/>
    <property type="match status" value="3"/>
</dbReference>
<feature type="transmembrane region" description="Helical" evidence="1">
    <location>
        <begin position="455"/>
        <end position="476"/>
    </location>
</feature>
<feature type="transmembrane region" description="Helical" evidence="1">
    <location>
        <begin position="20"/>
        <end position="43"/>
    </location>
</feature>
<dbReference type="PANTHER" id="PTHR34473:SF2">
    <property type="entry name" value="UPF0699 TRANSMEMBRANE PROTEIN YDBT"/>
    <property type="match status" value="1"/>
</dbReference>
<keyword evidence="1" id="KW-0472">Membrane</keyword>
<keyword evidence="1" id="KW-1133">Transmembrane helix</keyword>
<evidence type="ECO:0000259" key="2">
    <source>
        <dbReference type="Pfam" id="PF03703"/>
    </source>
</evidence>
<feature type="domain" description="YdbS-like PH" evidence="2">
    <location>
        <begin position="409"/>
        <end position="481"/>
    </location>
</feature>
<reference evidence="3 4" key="1">
    <citation type="submission" date="2019-08" db="EMBL/GenBank/DDBJ databases">
        <title>Genome of Phaeodactylibacter luteus.</title>
        <authorList>
            <person name="Bowman J.P."/>
        </authorList>
    </citation>
    <scope>NUCLEOTIDE SEQUENCE [LARGE SCALE GENOMIC DNA]</scope>
    <source>
        <strain evidence="3 4">KCTC 42180</strain>
    </source>
</reference>
<keyword evidence="1" id="KW-0812">Transmembrane</keyword>
<dbReference type="Proteomes" id="UP000321580">
    <property type="component" value="Unassembled WGS sequence"/>
</dbReference>
<dbReference type="OrthoDB" id="1049931at2"/>
<feature type="transmembrane region" description="Helical" evidence="1">
    <location>
        <begin position="55"/>
        <end position="76"/>
    </location>
</feature>
<evidence type="ECO:0000313" key="3">
    <source>
        <dbReference type="EMBL" id="TXB63547.1"/>
    </source>
</evidence>
<feature type="transmembrane region" description="Helical" evidence="1">
    <location>
        <begin position="366"/>
        <end position="382"/>
    </location>
</feature>
<evidence type="ECO:0000256" key="1">
    <source>
        <dbReference type="SAM" id="Phobius"/>
    </source>
</evidence>
<dbReference type="InterPro" id="IPR014529">
    <property type="entry name" value="UCP026631"/>
</dbReference>
<protein>
    <submittedName>
        <fullName evidence="3">PH domain-containing protein</fullName>
    </submittedName>
</protein>
<feature type="transmembrane region" description="Helical" evidence="1">
    <location>
        <begin position="194"/>
        <end position="214"/>
    </location>
</feature>
<keyword evidence="4" id="KW-1185">Reference proteome</keyword>
<accession>A0A5C6RMW9</accession>
<feature type="domain" description="YdbS-like PH" evidence="2">
    <location>
        <begin position="262"/>
        <end position="339"/>
    </location>
</feature>
<gene>
    <name evidence="3" type="ORF">FRY97_08455</name>
</gene>
<proteinExistence type="predicted"/>
<dbReference type="PIRSF" id="PIRSF026631">
    <property type="entry name" value="UCP026631"/>
    <property type="match status" value="1"/>
</dbReference>
<dbReference type="PANTHER" id="PTHR34473">
    <property type="entry name" value="UPF0699 TRANSMEMBRANE PROTEIN YDBS"/>
    <property type="match status" value="1"/>
</dbReference>
<dbReference type="EMBL" id="VOOR01000014">
    <property type="protein sequence ID" value="TXB63547.1"/>
    <property type="molecule type" value="Genomic_DNA"/>
</dbReference>
<feature type="transmembrane region" description="Helical" evidence="1">
    <location>
        <begin position="234"/>
        <end position="258"/>
    </location>
</feature>
<dbReference type="AlphaFoldDB" id="A0A5C6RMW9"/>
<feature type="domain" description="YdbS-like PH" evidence="2">
    <location>
        <begin position="75"/>
        <end position="153"/>
    </location>
</feature>